<feature type="non-terminal residue" evidence="15">
    <location>
        <position position="438"/>
    </location>
</feature>
<evidence type="ECO:0000256" key="9">
    <source>
        <dbReference type="ARBA" id="ARBA00022833"/>
    </source>
</evidence>
<dbReference type="GO" id="GO:0046872">
    <property type="term" value="F:metal ion binding"/>
    <property type="evidence" value="ECO:0007669"/>
    <property type="project" value="UniProtKB-KW"/>
</dbReference>
<reference evidence="15 16" key="1">
    <citation type="journal article" date="2007" name="Science">
        <title>Sea anemone genome reveals ancestral eumetazoan gene repertoire and genomic organization.</title>
        <authorList>
            <person name="Putnam N.H."/>
            <person name="Srivastava M."/>
            <person name="Hellsten U."/>
            <person name="Dirks B."/>
            <person name="Chapman J."/>
            <person name="Salamov A."/>
            <person name="Terry A."/>
            <person name="Shapiro H."/>
            <person name="Lindquist E."/>
            <person name="Kapitonov V.V."/>
            <person name="Jurka J."/>
            <person name="Genikhovich G."/>
            <person name="Grigoriev I.V."/>
            <person name="Lucas S.M."/>
            <person name="Steele R.E."/>
            <person name="Finnerty J.R."/>
            <person name="Technau U."/>
            <person name="Martindale M.Q."/>
            <person name="Rokhsar D.S."/>
        </authorList>
    </citation>
    <scope>NUCLEOTIDE SEQUENCE [LARGE SCALE GENOMIC DNA]</scope>
    <source>
        <strain evidence="16">CH2 X CH6</strain>
    </source>
</reference>
<dbReference type="PANTHER" id="PTHR12849">
    <property type="entry name" value="RNA LARIAT DEBRANCHING ENZYME"/>
    <property type="match status" value="1"/>
</dbReference>
<keyword evidence="9" id="KW-0862">Zinc</keyword>
<dbReference type="SMART" id="SM01124">
    <property type="entry name" value="DBR1"/>
    <property type="match status" value="1"/>
</dbReference>
<keyword evidence="7" id="KW-0479">Metal-binding</keyword>
<dbReference type="OrthoDB" id="407609at2759"/>
<evidence type="ECO:0000256" key="5">
    <source>
        <dbReference type="ARBA" id="ARBA00006045"/>
    </source>
</evidence>
<evidence type="ECO:0000259" key="14">
    <source>
        <dbReference type="SMART" id="SM01124"/>
    </source>
</evidence>
<dbReference type="InParanoid" id="A7SUW5"/>
<evidence type="ECO:0000256" key="13">
    <source>
        <dbReference type="SAM" id="MobiDB-lite"/>
    </source>
</evidence>
<evidence type="ECO:0000313" key="16">
    <source>
        <dbReference type="Proteomes" id="UP000001593"/>
    </source>
</evidence>
<dbReference type="PANTHER" id="PTHR12849:SF0">
    <property type="entry name" value="LARIAT DEBRANCHING ENZYME"/>
    <property type="match status" value="1"/>
</dbReference>
<dbReference type="InterPro" id="IPR007708">
    <property type="entry name" value="DBR1_C"/>
</dbReference>
<dbReference type="FunCoup" id="A7SUW5">
    <property type="interactions" value="323"/>
</dbReference>
<evidence type="ECO:0000256" key="11">
    <source>
        <dbReference type="ARBA" id="ARBA00023211"/>
    </source>
</evidence>
<accession>A7SUW5</accession>
<comment type="similarity">
    <text evidence="5">Belongs to the lariat debranching enzyme family.</text>
</comment>
<sequence length="438" mass="49455">MKIAVEGCAHGALDQIYETLEYLQQKEGIQVDVLLCCGDFQAVRNKTDLMCMAVPPKYRQMESFYKYYTGEKKAPILTIFIGGNHEATNHLWELPYGGWVAPNIYYLGYSGVVQFGGYRIGGLSGIYKNHDYNKGHFECPPYDGNTMRSAYHIRSFDVFKLKLLTQPLDIMMSHDWPQGVYHHGNVQSLYRYKSFLKPEIESNTLGSAPAGELLTHLQPSYWFSAHLHVKFPAIIPHGGDKNTKFLALDKCLPYRDFLQVLDVGEPRGPVELRYDPEWLAITKLTSPLNNLSPDFTVLPTPHEGDKYKPDNSAIDEVKKLFKDTLKVPLNFSVTVVPFDAAQPKKYYSPPGPVLNPQTKEFCLKLGVEIPFFVKGSEKAENPDEINLEDDNDDSNHGKKATDPDEINLDDSDDSDHGKKATDPDEINLEDDNDDSNHG</sequence>
<dbReference type="GO" id="GO:0000398">
    <property type="term" value="P:mRNA splicing, via spliceosome"/>
    <property type="evidence" value="ECO:0000318"/>
    <property type="project" value="GO_Central"/>
</dbReference>
<comment type="cofactor">
    <cofactor evidence="3">
        <name>Fe(2+)</name>
        <dbReference type="ChEBI" id="CHEBI:29033"/>
    </cofactor>
</comment>
<dbReference type="FunFam" id="3.60.21.10:FF:000035">
    <property type="entry name" value="Lariat debranching enzyme"/>
    <property type="match status" value="1"/>
</dbReference>
<evidence type="ECO:0000313" key="15">
    <source>
        <dbReference type="EMBL" id="EDO32526.1"/>
    </source>
</evidence>
<evidence type="ECO:0000256" key="7">
    <source>
        <dbReference type="ARBA" id="ARBA00022723"/>
    </source>
</evidence>
<evidence type="ECO:0000256" key="3">
    <source>
        <dbReference type="ARBA" id="ARBA00001954"/>
    </source>
</evidence>
<feature type="compositionally biased region" description="Basic and acidic residues" evidence="13">
    <location>
        <begin position="393"/>
        <end position="402"/>
    </location>
</feature>
<dbReference type="GO" id="GO:0005634">
    <property type="term" value="C:nucleus"/>
    <property type="evidence" value="ECO:0000318"/>
    <property type="project" value="GO_Central"/>
</dbReference>
<dbReference type="SUPFAM" id="SSF56300">
    <property type="entry name" value="Metallo-dependent phosphatases"/>
    <property type="match status" value="1"/>
</dbReference>
<evidence type="ECO:0000256" key="6">
    <source>
        <dbReference type="ARBA" id="ARBA00022664"/>
    </source>
</evidence>
<dbReference type="EMBL" id="DS469820">
    <property type="protein sequence ID" value="EDO32526.1"/>
    <property type="molecule type" value="Genomic_DNA"/>
</dbReference>
<dbReference type="AlphaFoldDB" id="A7SUW5"/>
<dbReference type="InterPro" id="IPR041816">
    <property type="entry name" value="Dbr1_N"/>
</dbReference>
<gene>
    <name evidence="15" type="ORF">NEMVEDRAFT_v1g12306</name>
</gene>
<dbReference type="InterPro" id="IPR004843">
    <property type="entry name" value="Calcineurin-like_PHP"/>
</dbReference>
<dbReference type="Gene3D" id="3.60.21.10">
    <property type="match status" value="1"/>
</dbReference>
<keyword evidence="6" id="KW-0507">mRNA processing</keyword>
<feature type="compositionally biased region" description="Acidic residues" evidence="13">
    <location>
        <begin position="382"/>
        <end position="392"/>
    </location>
</feature>
<keyword evidence="12" id="KW-0539">Nucleus</keyword>
<dbReference type="InterPro" id="IPR029052">
    <property type="entry name" value="Metallo-depent_PP-like"/>
</dbReference>
<keyword evidence="10" id="KW-0408">Iron</keyword>
<dbReference type="KEGG" id="nve:5503617"/>
<evidence type="ECO:0000256" key="1">
    <source>
        <dbReference type="ARBA" id="ARBA00001936"/>
    </source>
</evidence>
<feature type="compositionally biased region" description="Acidic residues" evidence="13">
    <location>
        <begin position="423"/>
        <end position="438"/>
    </location>
</feature>
<comment type="cofactor">
    <cofactor evidence="2">
        <name>Zn(2+)</name>
        <dbReference type="ChEBI" id="CHEBI:29105"/>
    </cofactor>
</comment>
<feature type="compositionally biased region" description="Acidic residues" evidence="13">
    <location>
        <begin position="403"/>
        <end position="413"/>
    </location>
</feature>
<keyword evidence="8" id="KW-0378">Hydrolase</keyword>
<evidence type="ECO:0000256" key="2">
    <source>
        <dbReference type="ARBA" id="ARBA00001947"/>
    </source>
</evidence>
<keyword evidence="16" id="KW-1185">Reference proteome</keyword>
<evidence type="ECO:0000256" key="10">
    <source>
        <dbReference type="ARBA" id="ARBA00023004"/>
    </source>
</evidence>
<organism evidence="15 16">
    <name type="scientific">Nematostella vectensis</name>
    <name type="common">Starlet sea anemone</name>
    <dbReference type="NCBI Taxonomy" id="45351"/>
    <lineage>
        <taxon>Eukaryota</taxon>
        <taxon>Metazoa</taxon>
        <taxon>Cnidaria</taxon>
        <taxon>Anthozoa</taxon>
        <taxon>Hexacorallia</taxon>
        <taxon>Actiniaria</taxon>
        <taxon>Edwardsiidae</taxon>
        <taxon>Nematostella</taxon>
    </lineage>
</organism>
<keyword evidence="11" id="KW-0464">Manganese</keyword>
<comment type="cofactor">
    <cofactor evidence="1">
        <name>Mn(2+)</name>
        <dbReference type="ChEBI" id="CHEBI:29035"/>
    </cofactor>
</comment>
<feature type="region of interest" description="Disordered" evidence="13">
    <location>
        <begin position="380"/>
        <end position="438"/>
    </location>
</feature>
<name>A7SUW5_NEMVE</name>
<dbReference type="STRING" id="45351.A7SUW5"/>
<evidence type="ECO:0000256" key="12">
    <source>
        <dbReference type="ARBA" id="ARBA00023242"/>
    </source>
</evidence>
<dbReference type="GO" id="GO:0008419">
    <property type="term" value="F:RNA lariat debranching enzyme activity"/>
    <property type="evidence" value="ECO:0000318"/>
    <property type="project" value="GO_Central"/>
</dbReference>
<protein>
    <recommendedName>
        <fullName evidence="14">Lariat debranching enzyme C-terminal domain-containing protein</fullName>
    </recommendedName>
</protein>
<dbReference type="Proteomes" id="UP000001593">
    <property type="component" value="Unassembled WGS sequence"/>
</dbReference>
<comment type="subcellular location">
    <subcellularLocation>
        <location evidence="4">Nucleus</location>
    </subcellularLocation>
</comment>
<evidence type="ECO:0000256" key="8">
    <source>
        <dbReference type="ARBA" id="ARBA00022801"/>
    </source>
</evidence>
<dbReference type="Pfam" id="PF00149">
    <property type="entry name" value="Metallophos"/>
    <property type="match status" value="1"/>
</dbReference>
<feature type="domain" description="Lariat debranching enzyme C-terminal" evidence="14">
    <location>
        <begin position="235"/>
        <end position="371"/>
    </location>
</feature>
<dbReference type="PhylomeDB" id="A7SUW5"/>
<proteinExistence type="inferred from homology"/>
<dbReference type="HOGENOM" id="CLU_005893_0_2_1"/>
<dbReference type="eggNOG" id="KOG2863">
    <property type="taxonomic scope" value="Eukaryota"/>
</dbReference>
<evidence type="ECO:0000256" key="4">
    <source>
        <dbReference type="ARBA" id="ARBA00004123"/>
    </source>
</evidence>
<dbReference type="OMA" id="TDYGDWK"/>
<dbReference type="Pfam" id="PF05011">
    <property type="entry name" value="DBR1"/>
    <property type="match status" value="1"/>
</dbReference>
<dbReference type="CDD" id="cd00844">
    <property type="entry name" value="MPP_Dbr1_N"/>
    <property type="match status" value="1"/>
</dbReference>